<keyword evidence="6" id="KW-1185">Reference proteome</keyword>
<feature type="domain" description="EGF-like calcium-binding" evidence="4">
    <location>
        <begin position="66"/>
        <end position="108"/>
    </location>
</feature>
<sequence length="183" mass="20566">MSRDDFWVPVILDWAIRNLPSCEEAKQNSSSYACGANTICLDSQNGRGYSCHCQKGYEGNPYLGYVDECKDSQNCKDATCFNTPGAYYCICPAGTKPETISEGRFGCTPNKRNHFIILLVSAGIGVSILIIFLLGTSYSLYTRLVRRKKMKMKHMQFERNDGLLLQQKITANDGTVEKTKEFE</sequence>
<keyword evidence="3" id="KW-0472">Membrane</keyword>
<evidence type="ECO:0000259" key="4">
    <source>
        <dbReference type="SMART" id="SM00179"/>
    </source>
</evidence>
<gene>
    <name evidence="5" type="ORF">C5167_005028</name>
</gene>
<keyword evidence="3" id="KW-0812">Transmembrane</keyword>
<evidence type="ECO:0000313" key="6">
    <source>
        <dbReference type="Proteomes" id="UP000316621"/>
    </source>
</evidence>
<organism evidence="5 6">
    <name type="scientific">Papaver somniferum</name>
    <name type="common">Opium poppy</name>
    <dbReference type="NCBI Taxonomy" id="3469"/>
    <lineage>
        <taxon>Eukaryota</taxon>
        <taxon>Viridiplantae</taxon>
        <taxon>Streptophyta</taxon>
        <taxon>Embryophyta</taxon>
        <taxon>Tracheophyta</taxon>
        <taxon>Spermatophyta</taxon>
        <taxon>Magnoliopsida</taxon>
        <taxon>Ranunculales</taxon>
        <taxon>Papaveraceae</taxon>
        <taxon>Papaveroideae</taxon>
        <taxon>Papaver</taxon>
    </lineage>
</organism>
<reference evidence="5 6" key="1">
    <citation type="journal article" date="2018" name="Science">
        <title>The opium poppy genome and morphinan production.</title>
        <authorList>
            <person name="Guo L."/>
            <person name="Winzer T."/>
            <person name="Yang X."/>
            <person name="Li Y."/>
            <person name="Ning Z."/>
            <person name="He Z."/>
            <person name="Teodor R."/>
            <person name="Lu Y."/>
            <person name="Bowser T.A."/>
            <person name="Graham I.A."/>
            <person name="Ye K."/>
        </authorList>
    </citation>
    <scope>NUCLEOTIDE SEQUENCE [LARGE SCALE GENOMIC DNA]</scope>
    <source>
        <strain evidence="6">cv. HN1</strain>
        <tissue evidence="5">Leaves</tissue>
    </source>
</reference>
<dbReference type="AlphaFoldDB" id="A0A4Y7JA80"/>
<name>A0A4Y7JA80_PAPSO</name>
<protein>
    <recommendedName>
        <fullName evidence="4">EGF-like calcium-binding domain-containing protein</fullName>
    </recommendedName>
</protein>
<keyword evidence="2" id="KW-1015">Disulfide bond</keyword>
<accession>A0A4Y7JA80</accession>
<dbReference type="Gene3D" id="2.10.25.10">
    <property type="entry name" value="Laminin"/>
    <property type="match status" value="1"/>
</dbReference>
<dbReference type="Gramene" id="RZC57727">
    <property type="protein sequence ID" value="RZC57727"/>
    <property type="gene ID" value="C5167_005028"/>
</dbReference>
<evidence type="ECO:0000256" key="2">
    <source>
        <dbReference type="ARBA" id="ARBA00023157"/>
    </source>
</evidence>
<dbReference type="InterPro" id="IPR001881">
    <property type="entry name" value="EGF-like_Ca-bd_dom"/>
</dbReference>
<dbReference type="SMART" id="SM00179">
    <property type="entry name" value="EGF_CA"/>
    <property type="match status" value="1"/>
</dbReference>
<evidence type="ECO:0000313" key="5">
    <source>
        <dbReference type="EMBL" id="RZC57727.1"/>
    </source>
</evidence>
<dbReference type="GO" id="GO:0005509">
    <property type="term" value="F:calcium ion binding"/>
    <property type="evidence" value="ECO:0007669"/>
    <property type="project" value="InterPro"/>
</dbReference>
<dbReference type="SUPFAM" id="SSF57196">
    <property type="entry name" value="EGF/Laminin"/>
    <property type="match status" value="1"/>
</dbReference>
<dbReference type="PANTHER" id="PTHR33491">
    <property type="entry name" value="OSJNBA0016N04.9 PROTEIN"/>
    <property type="match status" value="1"/>
</dbReference>
<dbReference type="InterPro" id="IPR049883">
    <property type="entry name" value="NOTCH1_EGF-like"/>
</dbReference>
<keyword evidence="1" id="KW-0245">EGF-like domain</keyword>
<evidence type="ECO:0000256" key="1">
    <source>
        <dbReference type="ARBA" id="ARBA00022536"/>
    </source>
</evidence>
<feature type="transmembrane region" description="Helical" evidence="3">
    <location>
        <begin position="115"/>
        <end position="141"/>
    </location>
</feature>
<evidence type="ECO:0000256" key="3">
    <source>
        <dbReference type="SAM" id="Phobius"/>
    </source>
</evidence>
<keyword evidence="3" id="KW-1133">Transmembrane helix</keyword>
<dbReference type="CDD" id="cd00054">
    <property type="entry name" value="EGF_CA"/>
    <property type="match status" value="1"/>
</dbReference>
<dbReference type="EMBL" id="CM010718">
    <property type="protein sequence ID" value="RZC57727.1"/>
    <property type="molecule type" value="Genomic_DNA"/>
</dbReference>
<dbReference type="Pfam" id="PF07645">
    <property type="entry name" value="EGF_CA"/>
    <property type="match status" value="1"/>
</dbReference>
<proteinExistence type="predicted"/>
<dbReference type="Proteomes" id="UP000316621">
    <property type="component" value="Chromosome 4"/>
</dbReference>
<dbReference type="OMA" id="CANATAY"/>